<dbReference type="InterPro" id="IPR039426">
    <property type="entry name" value="TonB-dep_rcpt-like"/>
</dbReference>
<dbReference type="InterPro" id="IPR037066">
    <property type="entry name" value="Plug_dom_sf"/>
</dbReference>
<dbReference type="InterPro" id="IPR036942">
    <property type="entry name" value="Beta-barrel_TonB_sf"/>
</dbReference>
<sequence>MISSHDDSRSSQPGINYVTKIWRVMKMTAVLLTVLALHVCAGAKSQTVTVSCKQMPLQQVFSVIKQQTGYVFFYRSKDLSDVSPVSAEIRDIPLKVALAKLLQDKPLSFDIEGNTIVISRKPAPQPERNGNDELSPPENIRGKITDSKGSPVPGVTIRVKGSEVAAITDQAGFFTLRGVGPRAVLVVSCVGFESQTVNQGDKQYLEIELKSKVDDLNQYVVVGYGSTKRKDLTGSVASVNVEEVKNVPFASIDQALSGKAAGVQVTQADGSPGGVAKIRIRGGTSLLGGNDPLYIIDGVQVTIQNRYVQNQAEAVNPVERFGSDNPDVAVGGSFGRGLNSLAGLNISDIETIDILKDASATAIYGSKAANGVIIITTKKGKLNQKPILEANYYAGISSPIKEKLLNADQYLNVMKEAAQNLNDARAAAGLTPSAQATNILTKPGFLGTANTDWLGLVLRNAMSHNADISVRGGGSGSRYYTSLAYTKQTGVLKGTDFSRIAGKISLDNEITQRLRIITNLDYGFTKNNITNGIYPAALFAPPTLPAYNADGTAYQFLGSQIGGYDYQGYQSPMVLLEGINEGKTSSLIGSLSGDYDILKDLKFRSTVSVNYNSYHQLNYVPSTAVIASPNGVGSSNGGTASQAQTEDVNLFFENTLTWDKQFNENNRVNVVGGTSWQKYRFNSFSASGQGFPDDKYLNNLSSAAVTLPSTGVSGQNSLLSFYVRANYALKEKYLFTFTGRSDASSKFPAANRVGYFPSGGVAWRISEEPFMKKAKWVNELKLRASAGYTGTQNFGDYLYYTLYTPGSYGGTNALIPTQLGNDQIKWESTLQKDLGLDFELFGSRLRGVIGYYEKHTSGLLLSTILAPSSSYGSVISNIATISNKGLEIDLRMDFIKHKQFSWSGAVNISGNRAIVEDVNSDFTDPNDVNAFSLGNSIVRKGEPLGLFYGHQYEGIIKDQKQLDTYKNAFTYARYFAPYLGIGDPMYKLDSTGFFANEVIGRAQPKFYGGFTNTFTYKNFSLITLLTFSYGGEVLYLADVQNKYISGYMNKSTRILDRWTPENPNATRPRLILGQNSTAYTSSNDIYDASYIKLKSITLTYQLPVKTAAKLHIRDASVYASATNLFTITKYPGPDPEVSNNPYSLINGNSDVSTFPTVKQFNLGIRFGF</sequence>
<dbReference type="Gene3D" id="2.40.170.20">
    <property type="entry name" value="TonB-dependent receptor, beta-barrel domain"/>
    <property type="match status" value="1"/>
</dbReference>
<keyword evidence="6 7" id="KW-0998">Cell outer membrane</keyword>
<dbReference type="PROSITE" id="PS52016">
    <property type="entry name" value="TONB_DEPENDENT_REC_3"/>
    <property type="match status" value="1"/>
</dbReference>
<evidence type="ECO:0000256" key="8">
    <source>
        <dbReference type="SAM" id="MobiDB-lite"/>
    </source>
</evidence>
<feature type="domain" description="TonB-dependent receptor plug" evidence="9">
    <location>
        <begin position="229"/>
        <end position="372"/>
    </location>
</feature>
<dbReference type="Gene3D" id="3.55.50.30">
    <property type="match status" value="1"/>
</dbReference>
<dbReference type="Gene3D" id="2.60.40.1120">
    <property type="entry name" value="Carboxypeptidase-like, regulatory domain"/>
    <property type="match status" value="1"/>
</dbReference>
<dbReference type="InterPro" id="IPR023997">
    <property type="entry name" value="TonB-dep_OMP_SusC/RagA_CS"/>
</dbReference>
<proteinExistence type="inferred from homology"/>
<dbReference type="Proteomes" id="UP000676386">
    <property type="component" value="Unassembled WGS sequence"/>
</dbReference>
<evidence type="ECO:0000256" key="1">
    <source>
        <dbReference type="ARBA" id="ARBA00004571"/>
    </source>
</evidence>
<evidence type="ECO:0000256" key="3">
    <source>
        <dbReference type="ARBA" id="ARBA00022452"/>
    </source>
</evidence>
<accession>A0ABS5J6V0</accession>
<dbReference type="NCBIfam" id="TIGR04056">
    <property type="entry name" value="OMP_RagA_SusC"/>
    <property type="match status" value="1"/>
</dbReference>
<keyword evidence="5 7" id="KW-0472">Membrane</keyword>
<dbReference type="InterPro" id="IPR012910">
    <property type="entry name" value="Plug_dom"/>
</dbReference>
<dbReference type="Pfam" id="PF07715">
    <property type="entry name" value="Plug"/>
    <property type="match status" value="1"/>
</dbReference>
<dbReference type="Pfam" id="PF13715">
    <property type="entry name" value="CarbopepD_reg_2"/>
    <property type="match status" value="1"/>
</dbReference>
<evidence type="ECO:0000313" key="11">
    <source>
        <dbReference type="Proteomes" id="UP000676386"/>
    </source>
</evidence>
<keyword evidence="10" id="KW-0675">Receptor</keyword>
<protein>
    <submittedName>
        <fullName evidence="10">TonB-dependent receptor</fullName>
    </submittedName>
</protein>
<keyword evidence="4 7" id="KW-0812">Transmembrane</keyword>
<keyword evidence="2 7" id="KW-0813">Transport</keyword>
<evidence type="ECO:0000256" key="6">
    <source>
        <dbReference type="ARBA" id="ARBA00023237"/>
    </source>
</evidence>
<organism evidence="10 11">
    <name type="scientific">Chitinophaga hostae</name>
    <dbReference type="NCBI Taxonomy" id="2831022"/>
    <lineage>
        <taxon>Bacteria</taxon>
        <taxon>Pseudomonadati</taxon>
        <taxon>Bacteroidota</taxon>
        <taxon>Chitinophagia</taxon>
        <taxon>Chitinophagales</taxon>
        <taxon>Chitinophagaceae</taxon>
        <taxon>Chitinophaga</taxon>
    </lineage>
</organism>
<evidence type="ECO:0000256" key="5">
    <source>
        <dbReference type="ARBA" id="ARBA00023136"/>
    </source>
</evidence>
<evidence type="ECO:0000256" key="4">
    <source>
        <dbReference type="ARBA" id="ARBA00022692"/>
    </source>
</evidence>
<name>A0ABS5J6V0_9BACT</name>
<keyword evidence="11" id="KW-1185">Reference proteome</keyword>
<evidence type="ECO:0000256" key="7">
    <source>
        <dbReference type="PROSITE-ProRule" id="PRU01360"/>
    </source>
</evidence>
<dbReference type="InterPro" id="IPR023996">
    <property type="entry name" value="TonB-dep_OMP_SusC/RagA"/>
</dbReference>
<comment type="similarity">
    <text evidence="7">Belongs to the TonB-dependent receptor family.</text>
</comment>
<dbReference type="SUPFAM" id="SSF56935">
    <property type="entry name" value="Porins"/>
    <property type="match status" value="1"/>
</dbReference>
<reference evidence="10 11" key="1">
    <citation type="submission" date="2021-04" db="EMBL/GenBank/DDBJ databases">
        <title>Chitinophaga sp. nov., isolated from the rhizosphere soil.</title>
        <authorList>
            <person name="He S."/>
        </authorList>
    </citation>
    <scope>NUCLEOTIDE SEQUENCE [LARGE SCALE GENOMIC DNA]</scope>
    <source>
        <strain evidence="10 11">2R12</strain>
    </source>
</reference>
<dbReference type="Gene3D" id="2.170.130.10">
    <property type="entry name" value="TonB-dependent receptor, plug domain"/>
    <property type="match status" value="1"/>
</dbReference>
<dbReference type="SUPFAM" id="SSF49464">
    <property type="entry name" value="Carboxypeptidase regulatory domain-like"/>
    <property type="match status" value="1"/>
</dbReference>
<evidence type="ECO:0000256" key="2">
    <source>
        <dbReference type="ARBA" id="ARBA00022448"/>
    </source>
</evidence>
<dbReference type="NCBIfam" id="TIGR04057">
    <property type="entry name" value="SusC_RagA_signa"/>
    <property type="match status" value="1"/>
</dbReference>
<dbReference type="EMBL" id="JAGTXB010000018">
    <property type="protein sequence ID" value="MBS0030946.1"/>
    <property type="molecule type" value="Genomic_DNA"/>
</dbReference>
<comment type="subcellular location">
    <subcellularLocation>
        <location evidence="1 7">Cell outer membrane</location>
        <topology evidence="1 7">Multi-pass membrane protein</topology>
    </subcellularLocation>
</comment>
<evidence type="ECO:0000259" key="9">
    <source>
        <dbReference type="Pfam" id="PF07715"/>
    </source>
</evidence>
<feature type="region of interest" description="Disordered" evidence="8">
    <location>
        <begin position="120"/>
        <end position="149"/>
    </location>
</feature>
<gene>
    <name evidence="10" type="ORF">KE626_26710</name>
</gene>
<evidence type="ECO:0000313" key="10">
    <source>
        <dbReference type="EMBL" id="MBS0030946.1"/>
    </source>
</evidence>
<keyword evidence="3 7" id="KW-1134">Transmembrane beta strand</keyword>
<dbReference type="InterPro" id="IPR008969">
    <property type="entry name" value="CarboxyPept-like_regulatory"/>
</dbReference>
<comment type="caution">
    <text evidence="10">The sequence shown here is derived from an EMBL/GenBank/DDBJ whole genome shotgun (WGS) entry which is preliminary data.</text>
</comment>